<dbReference type="SUPFAM" id="SSF53178">
    <property type="entry name" value="Peptidyl-tRNA hydrolase-like"/>
    <property type="match status" value="1"/>
</dbReference>
<reference evidence="11" key="1">
    <citation type="submission" date="2017-09" db="EMBL/GenBank/DDBJ databases">
        <title>Depth-based differentiation of microbial function through sediment-hosted aquifers and enrichment of novel symbionts in the deep terrestrial subsurface.</title>
        <authorList>
            <person name="Probst A.J."/>
            <person name="Ladd B."/>
            <person name="Jarett J.K."/>
            <person name="Geller-Mcgrath D.E."/>
            <person name="Sieber C.M.K."/>
            <person name="Emerson J.B."/>
            <person name="Anantharaman K."/>
            <person name="Thomas B.C."/>
            <person name="Malmstrom R."/>
            <person name="Stieglmeier M."/>
            <person name="Klingl A."/>
            <person name="Woyke T."/>
            <person name="Ryan C.M."/>
            <person name="Banfield J.F."/>
        </authorList>
    </citation>
    <scope>NUCLEOTIDE SEQUENCE [LARGE SCALE GENOMIC DNA]</scope>
</reference>
<evidence type="ECO:0000256" key="5">
    <source>
        <dbReference type="ARBA" id="ARBA00038063"/>
    </source>
</evidence>
<keyword evidence="7" id="KW-0963">Cytoplasm</keyword>
<comment type="subunit">
    <text evidence="7">Monomer.</text>
</comment>
<dbReference type="Proteomes" id="UP000231538">
    <property type="component" value="Unassembled WGS sequence"/>
</dbReference>
<dbReference type="FunFam" id="3.40.50.1470:FF:000001">
    <property type="entry name" value="Peptidyl-tRNA hydrolase"/>
    <property type="match status" value="1"/>
</dbReference>
<keyword evidence="2 7" id="KW-0820">tRNA-binding</keyword>
<comment type="similarity">
    <text evidence="5 7 9">Belongs to the PTH family.</text>
</comment>
<dbReference type="EC" id="3.1.1.29" evidence="1 7"/>
<organism evidence="10 11">
    <name type="scientific">Candidatus Nealsonbacteria bacterium CG_4_10_14_0_2_um_filter_37_10</name>
    <dbReference type="NCBI Taxonomy" id="1974679"/>
    <lineage>
        <taxon>Bacteria</taxon>
        <taxon>Candidatus Nealsoniibacteriota</taxon>
    </lineage>
</organism>
<feature type="site" description="Stabilizes the basic form of H active site to accept a proton" evidence="7">
    <location>
        <position position="97"/>
    </location>
</feature>
<feature type="binding site" evidence="7">
    <location>
        <position position="72"/>
    </location>
    <ligand>
        <name>tRNA</name>
        <dbReference type="ChEBI" id="CHEBI:17843"/>
    </ligand>
</feature>
<evidence type="ECO:0000313" key="11">
    <source>
        <dbReference type="Proteomes" id="UP000231538"/>
    </source>
</evidence>
<evidence type="ECO:0000256" key="3">
    <source>
        <dbReference type="ARBA" id="ARBA00022801"/>
    </source>
</evidence>
<dbReference type="EMBL" id="PFPC01000020">
    <property type="protein sequence ID" value="PIZ89618.1"/>
    <property type="molecule type" value="Genomic_DNA"/>
</dbReference>
<feature type="binding site" evidence="7">
    <location>
        <position position="14"/>
    </location>
    <ligand>
        <name>tRNA</name>
        <dbReference type="ChEBI" id="CHEBI:17843"/>
    </ligand>
</feature>
<keyword evidence="4 7" id="KW-0694">RNA-binding</keyword>
<feature type="binding site" evidence="7">
    <location>
        <position position="70"/>
    </location>
    <ligand>
        <name>tRNA</name>
        <dbReference type="ChEBI" id="CHEBI:17843"/>
    </ligand>
</feature>
<comment type="catalytic activity">
    <reaction evidence="7 8">
        <text>an N-acyl-L-alpha-aminoacyl-tRNA + H2O = an N-acyl-L-amino acid + a tRNA + H(+)</text>
        <dbReference type="Rhea" id="RHEA:54448"/>
        <dbReference type="Rhea" id="RHEA-COMP:10123"/>
        <dbReference type="Rhea" id="RHEA-COMP:13883"/>
        <dbReference type="ChEBI" id="CHEBI:15377"/>
        <dbReference type="ChEBI" id="CHEBI:15378"/>
        <dbReference type="ChEBI" id="CHEBI:59874"/>
        <dbReference type="ChEBI" id="CHEBI:78442"/>
        <dbReference type="ChEBI" id="CHEBI:138191"/>
        <dbReference type="EC" id="3.1.1.29"/>
    </reaction>
</comment>
<comment type="caution">
    <text evidence="7">Lacks conserved residue(s) required for the propagation of feature annotation.</text>
</comment>
<dbReference type="InterPro" id="IPR018171">
    <property type="entry name" value="Pept_tRNA_hydro_CS"/>
</dbReference>
<dbReference type="GO" id="GO:0005737">
    <property type="term" value="C:cytoplasm"/>
    <property type="evidence" value="ECO:0007669"/>
    <property type="project" value="UniProtKB-SubCell"/>
</dbReference>
<accession>A0A2M7V092</accession>
<dbReference type="GO" id="GO:0004045">
    <property type="term" value="F:peptidyl-tRNA hydrolase activity"/>
    <property type="evidence" value="ECO:0007669"/>
    <property type="project" value="UniProtKB-UniRule"/>
</dbReference>
<dbReference type="Pfam" id="PF01195">
    <property type="entry name" value="Pept_tRNA_hydro"/>
    <property type="match status" value="1"/>
</dbReference>
<comment type="function">
    <text evidence="7">Hydrolyzes ribosome-free peptidyl-tRNAs (with 1 or more amino acids incorporated), which drop off the ribosome during protein synthesis, or as a result of ribosome stalling.</text>
</comment>
<sequence length="193" mass="22180">MILIVGLGNPGRKFQKTRHNLGFRVVEAFFKKNRDRHNFSNFKLKKKFNAEISERKFNDKKIILAKPQTFMNLSGRAVKKITNNLQLTTNNLWVVHDDIDIPLGKIRISIGRGAAGHKGVESIIKELGTKNFVRFRVGIQPKTGKPKNPEKFVLQKFKKEEEGLIKEVIQKIIEAIEMTIIKGLEKAMNKFNK</sequence>
<protein>
    <recommendedName>
        <fullName evidence="6 7">Peptidyl-tRNA hydrolase</fullName>
        <shortName evidence="7">Pth</shortName>
        <ecNumber evidence="1 7">3.1.1.29</ecNumber>
    </recommendedName>
</protein>
<dbReference type="PANTHER" id="PTHR17224:SF1">
    <property type="entry name" value="PEPTIDYL-TRNA HYDROLASE"/>
    <property type="match status" value="1"/>
</dbReference>
<keyword evidence="3 7" id="KW-0378">Hydrolase</keyword>
<evidence type="ECO:0000256" key="2">
    <source>
        <dbReference type="ARBA" id="ARBA00022555"/>
    </source>
</evidence>
<evidence type="ECO:0000256" key="9">
    <source>
        <dbReference type="RuleBase" id="RU004320"/>
    </source>
</evidence>
<dbReference type="NCBIfam" id="TIGR00447">
    <property type="entry name" value="pth"/>
    <property type="match status" value="1"/>
</dbReference>
<comment type="caution">
    <text evidence="10">The sequence shown here is derived from an EMBL/GenBank/DDBJ whole genome shotgun (WGS) entry which is preliminary data.</text>
</comment>
<dbReference type="InterPro" id="IPR036416">
    <property type="entry name" value="Pept_tRNA_hydro_sf"/>
</dbReference>
<dbReference type="PANTHER" id="PTHR17224">
    <property type="entry name" value="PEPTIDYL-TRNA HYDROLASE"/>
    <property type="match status" value="1"/>
</dbReference>
<dbReference type="HAMAP" id="MF_00083">
    <property type="entry name" value="Pept_tRNA_hydro_bact"/>
    <property type="match status" value="1"/>
</dbReference>
<evidence type="ECO:0000256" key="6">
    <source>
        <dbReference type="ARBA" id="ARBA00050038"/>
    </source>
</evidence>
<gene>
    <name evidence="7" type="primary">pth</name>
    <name evidence="10" type="ORF">COX89_00640</name>
</gene>
<name>A0A2M7V092_9BACT</name>
<feature type="active site" description="Proton acceptor" evidence="7">
    <location>
        <position position="19"/>
    </location>
</feature>
<evidence type="ECO:0000313" key="10">
    <source>
        <dbReference type="EMBL" id="PIZ89618.1"/>
    </source>
</evidence>
<dbReference type="GO" id="GO:0006515">
    <property type="term" value="P:protein quality control for misfolded or incompletely synthesized proteins"/>
    <property type="evidence" value="ECO:0007669"/>
    <property type="project" value="UniProtKB-UniRule"/>
</dbReference>
<dbReference type="InterPro" id="IPR001328">
    <property type="entry name" value="Pept_tRNA_hydro"/>
</dbReference>
<dbReference type="PROSITE" id="PS01195">
    <property type="entry name" value="PEPT_TRNA_HYDROL_1"/>
    <property type="match status" value="1"/>
</dbReference>
<dbReference type="Gene3D" id="3.40.50.1470">
    <property type="entry name" value="Peptidyl-tRNA hydrolase"/>
    <property type="match status" value="1"/>
</dbReference>
<dbReference type="GO" id="GO:0000049">
    <property type="term" value="F:tRNA binding"/>
    <property type="evidence" value="ECO:0007669"/>
    <property type="project" value="UniProtKB-UniRule"/>
</dbReference>
<comment type="subcellular location">
    <subcellularLocation>
        <location evidence="7">Cytoplasm</location>
    </subcellularLocation>
</comment>
<comment type="function">
    <text evidence="7">Catalyzes the release of premature peptidyl moieties from peptidyl-tRNA molecules trapped in stalled 50S ribosomal subunits, and thus maintains levels of free tRNAs and 50S ribosomes.</text>
</comment>
<evidence type="ECO:0000256" key="8">
    <source>
        <dbReference type="RuleBase" id="RU000673"/>
    </source>
</evidence>
<evidence type="ECO:0000256" key="4">
    <source>
        <dbReference type="ARBA" id="ARBA00022884"/>
    </source>
</evidence>
<proteinExistence type="inferred from homology"/>
<dbReference type="AlphaFoldDB" id="A0A2M7V092"/>
<evidence type="ECO:0000256" key="7">
    <source>
        <dbReference type="HAMAP-Rule" id="MF_00083"/>
    </source>
</evidence>
<evidence type="ECO:0000256" key="1">
    <source>
        <dbReference type="ARBA" id="ARBA00013260"/>
    </source>
</evidence>
<dbReference type="GO" id="GO:0072344">
    <property type="term" value="P:rescue of stalled ribosome"/>
    <property type="evidence" value="ECO:0007669"/>
    <property type="project" value="UniProtKB-UniRule"/>
</dbReference>
<feature type="site" description="Discriminates between blocked and unblocked aminoacyl-tRNA" evidence="7">
    <location>
        <position position="9"/>
    </location>
</feature>
<dbReference type="CDD" id="cd00462">
    <property type="entry name" value="PTH"/>
    <property type="match status" value="1"/>
</dbReference>